<dbReference type="EMBL" id="PESE01000003">
    <property type="protein sequence ID" value="PYD38687.1"/>
    <property type="molecule type" value="Genomic_DNA"/>
</dbReference>
<evidence type="ECO:0000256" key="2">
    <source>
        <dbReference type="ARBA" id="ARBA00022491"/>
    </source>
</evidence>
<evidence type="ECO:0000256" key="5">
    <source>
        <dbReference type="ARBA" id="ARBA00023163"/>
    </source>
</evidence>
<dbReference type="InterPro" id="IPR036388">
    <property type="entry name" value="WH-like_DNA-bd_sf"/>
</dbReference>
<dbReference type="AlphaFoldDB" id="A0A318PGN8"/>
<proteinExistence type="inferred from homology"/>
<gene>
    <name evidence="7" type="ORF">CT690_13060</name>
</gene>
<keyword evidence="3" id="KW-0805">Transcription regulation</keyword>
<dbReference type="SUPFAM" id="SSF53850">
    <property type="entry name" value="Periplasmic binding protein-like II"/>
    <property type="match status" value="1"/>
</dbReference>
<accession>A0A318PGN8</accession>
<evidence type="ECO:0000259" key="6">
    <source>
        <dbReference type="PROSITE" id="PS50931"/>
    </source>
</evidence>
<dbReference type="OrthoDB" id="5671700at2"/>
<comment type="similarity">
    <text evidence="1">Belongs to the LysR transcriptional regulatory family.</text>
</comment>
<dbReference type="InterPro" id="IPR005119">
    <property type="entry name" value="LysR_subst-bd"/>
</dbReference>
<keyword evidence="2" id="KW-0678">Repressor</keyword>
<dbReference type="GO" id="GO:0003700">
    <property type="term" value="F:DNA-binding transcription factor activity"/>
    <property type="evidence" value="ECO:0007669"/>
    <property type="project" value="InterPro"/>
</dbReference>
<dbReference type="PANTHER" id="PTHR30537">
    <property type="entry name" value="HTH-TYPE TRANSCRIPTIONAL REGULATOR"/>
    <property type="match status" value="1"/>
</dbReference>
<feature type="domain" description="HTH lysR-type" evidence="6">
    <location>
        <begin position="10"/>
        <end position="67"/>
    </location>
</feature>
<evidence type="ECO:0000256" key="4">
    <source>
        <dbReference type="ARBA" id="ARBA00023125"/>
    </source>
</evidence>
<dbReference type="InterPro" id="IPR036390">
    <property type="entry name" value="WH_DNA-bd_sf"/>
</dbReference>
<dbReference type="CDD" id="cd08422">
    <property type="entry name" value="PBP2_CrgA_like"/>
    <property type="match status" value="1"/>
</dbReference>
<dbReference type="Pfam" id="PF03466">
    <property type="entry name" value="LysR_substrate"/>
    <property type="match status" value="1"/>
</dbReference>
<sequence length="309" mass="34710">MANLLAMPLDNLSDLLVFVRVADARSFTLAAERLGISRSSAGKSVNRLEERLATRLLHRTTRSVSLTEEGLVFYEHALRILAEVDEAETAINQRHQTPRGRLRIDLPVAFGRLHILPILRDFLLQWPEVDVEVTFSDDYSDLVREGIDLAIRIGGNDDSRLVRKVLAPHRLITCASPRYLDNHGVPQTPDDLVEHHRLVFSHQGMPVPWRYQVNGQHRDEPVGGRMRFNNTEALRDSALAGLGLCQLGAFLVGEQLSAGTLVPVLEKYCRAEAPICAVYPTRRYLSPKVKRFVGAIESRWGGKAIWELA</sequence>
<evidence type="ECO:0000313" key="8">
    <source>
        <dbReference type="Proteomes" id="UP000248196"/>
    </source>
</evidence>
<dbReference type="Proteomes" id="UP000248196">
    <property type="component" value="Unassembled WGS sequence"/>
</dbReference>
<evidence type="ECO:0000313" key="7">
    <source>
        <dbReference type="EMBL" id="PYD38687.1"/>
    </source>
</evidence>
<dbReference type="PROSITE" id="PS50931">
    <property type="entry name" value="HTH_LYSR"/>
    <property type="match status" value="1"/>
</dbReference>
<dbReference type="Pfam" id="PF00126">
    <property type="entry name" value="HTH_1"/>
    <property type="match status" value="1"/>
</dbReference>
<dbReference type="Gene3D" id="1.10.10.10">
    <property type="entry name" value="Winged helix-like DNA-binding domain superfamily/Winged helix DNA-binding domain"/>
    <property type="match status" value="1"/>
</dbReference>
<keyword evidence="5" id="KW-0804">Transcription</keyword>
<evidence type="ECO:0000256" key="1">
    <source>
        <dbReference type="ARBA" id="ARBA00009437"/>
    </source>
</evidence>
<dbReference type="InterPro" id="IPR000847">
    <property type="entry name" value="LysR_HTH_N"/>
</dbReference>
<dbReference type="FunFam" id="1.10.10.10:FF:000001">
    <property type="entry name" value="LysR family transcriptional regulator"/>
    <property type="match status" value="1"/>
</dbReference>
<dbReference type="InterPro" id="IPR058163">
    <property type="entry name" value="LysR-type_TF_proteobact-type"/>
</dbReference>
<dbReference type="GO" id="GO:0043565">
    <property type="term" value="F:sequence-specific DNA binding"/>
    <property type="evidence" value="ECO:0007669"/>
    <property type="project" value="TreeGrafter"/>
</dbReference>
<protein>
    <submittedName>
        <fullName evidence="7">LysR family transcriptional regulator</fullName>
    </submittedName>
</protein>
<dbReference type="PANTHER" id="PTHR30537:SF5">
    <property type="entry name" value="HTH-TYPE TRANSCRIPTIONAL ACTIVATOR TTDR-RELATED"/>
    <property type="match status" value="1"/>
</dbReference>
<name>A0A318PGN8_SERPL</name>
<evidence type="ECO:0000256" key="3">
    <source>
        <dbReference type="ARBA" id="ARBA00023015"/>
    </source>
</evidence>
<dbReference type="SUPFAM" id="SSF46785">
    <property type="entry name" value="Winged helix' DNA-binding domain"/>
    <property type="match status" value="1"/>
</dbReference>
<dbReference type="Gene3D" id="3.40.190.290">
    <property type="match status" value="1"/>
</dbReference>
<comment type="caution">
    <text evidence="7">The sequence shown here is derived from an EMBL/GenBank/DDBJ whole genome shotgun (WGS) entry which is preliminary data.</text>
</comment>
<dbReference type="FunFam" id="3.40.190.290:FF:000001">
    <property type="entry name" value="Transcriptional regulator, LysR family"/>
    <property type="match status" value="1"/>
</dbReference>
<dbReference type="GO" id="GO:0006351">
    <property type="term" value="P:DNA-templated transcription"/>
    <property type="evidence" value="ECO:0007669"/>
    <property type="project" value="TreeGrafter"/>
</dbReference>
<keyword evidence="4" id="KW-0238">DNA-binding</keyword>
<reference evidence="7 8" key="1">
    <citation type="submission" date="2017-11" db="EMBL/GenBank/DDBJ databases">
        <title>Genome sequence of the oocydin A producing rhizobacterium Serratia plymuthica 4Rx5.</title>
        <authorList>
            <person name="Matilla M.A."/>
            <person name="Udaondo Z."/>
            <person name="Salmond G.P.C."/>
        </authorList>
    </citation>
    <scope>NUCLEOTIDE SEQUENCE [LARGE SCALE GENOMIC DNA]</scope>
    <source>
        <strain evidence="7 8">4Rx5</strain>
    </source>
</reference>
<organism evidence="7 8">
    <name type="scientific">Serratia plymuthica</name>
    <dbReference type="NCBI Taxonomy" id="82996"/>
    <lineage>
        <taxon>Bacteria</taxon>
        <taxon>Pseudomonadati</taxon>
        <taxon>Pseudomonadota</taxon>
        <taxon>Gammaproteobacteria</taxon>
        <taxon>Enterobacterales</taxon>
        <taxon>Yersiniaceae</taxon>
        <taxon>Serratia</taxon>
    </lineage>
</organism>